<dbReference type="PRINTS" id="PR00344">
    <property type="entry name" value="BCTRLSENSOR"/>
</dbReference>
<evidence type="ECO:0000256" key="5">
    <source>
        <dbReference type="ARBA" id="ARBA00022741"/>
    </source>
</evidence>
<organism evidence="11 12">
    <name type="scientific">Apibacter mensalis</name>
    <dbReference type="NCBI Taxonomy" id="1586267"/>
    <lineage>
        <taxon>Bacteria</taxon>
        <taxon>Pseudomonadati</taxon>
        <taxon>Bacteroidota</taxon>
        <taxon>Flavobacteriia</taxon>
        <taxon>Flavobacteriales</taxon>
        <taxon>Weeksellaceae</taxon>
        <taxon>Apibacter</taxon>
    </lineage>
</organism>
<accession>A0A0X3ANS6</accession>
<keyword evidence="7" id="KW-0067">ATP-binding</keyword>
<proteinExistence type="predicted"/>
<keyword evidence="12" id="KW-1185">Reference proteome</keyword>
<dbReference type="EMBL" id="FCOR01000004">
    <property type="protein sequence ID" value="CVK16040.1"/>
    <property type="molecule type" value="Genomic_DNA"/>
</dbReference>
<dbReference type="Gene3D" id="3.30.565.10">
    <property type="entry name" value="Histidine kinase-like ATPase, C-terminal domain"/>
    <property type="match status" value="1"/>
</dbReference>
<keyword evidence="4" id="KW-0808">Transferase</keyword>
<feature type="transmembrane region" description="Helical" evidence="9">
    <location>
        <begin position="12"/>
        <end position="29"/>
    </location>
</feature>
<evidence type="ECO:0000256" key="2">
    <source>
        <dbReference type="ARBA" id="ARBA00012438"/>
    </source>
</evidence>
<dbReference type="Proteomes" id="UP000182761">
    <property type="component" value="Unassembled WGS sequence"/>
</dbReference>
<dbReference type="PANTHER" id="PTHR43065">
    <property type="entry name" value="SENSOR HISTIDINE KINASE"/>
    <property type="match status" value="1"/>
</dbReference>
<dbReference type="OrthoDB" id="9815750at2"/>
<dbReference type="Pfam" id="PF02518">
    <property type="entry name" value="HATPase_c"/>
    <property type="match status" value="1"/>
</dbReference>
<evidence type="ECO:0000256" key="6">
    <source>
        <dbReference type="ARBA" id="ARBA00022777"/>
    </source>
</evidence>
<dbReference type="AlphaFoldDB" id="A0A0X3ANS6"/>
<feature type="domain" description="Histidine kinase" evidence="10">
    <location>
        <begin position="182"/>
        <end position="382"/>
    </location>
</feature>
<dbReference type="SMART" id="SM00388">
    <property type="entry name" value="HisKA"/>
    <property type="match status" value="1"/>
</dbReference>
<evidence type="ECO:0000256" key="1">
    <source>
        <dbReference type="ARBA" id="ARBA00000085"/>
    </source>
</evidence>
<name>A0A0X3ANS6_9FLAO</name>
<dbReference type="InterPro" id="IPR036890">
    <property type="entry name" value="HATPase_C_sf"/>
</dbReference>
<dbReference type="RefSeq" id="WP_055425245.1">
    <property type="nucleotide sequence ID" value="NZ_FCOR01000004.1"/>
</dbReference>
<feature type="transmembrane region" description="Helical" evidence="9">
    <location>
        <begin position="263"/>
        <end position="284"/>
    </location>
</feature>
<keyword evidence="5" id="KW-0547">Nucleotide-binding</keyword>
<dbReference type="InterPro" id="IPR036097">
    <property type="entry name" value="HisK_dim/P_sf"/>
</dbReference>
<keyword evidence="8" id="KW-0902">Two-component regulatory system</keyword>
<keyword evidence="9" id="KW-0812">Transmembrane</keyword>
<dbReference type="STRING" id="1586267.GCA_001418685_00878"/>
<evidence type="ECO:0000313" key="11">
    <source>
        <dbReference type="EMBL" id="CVK16040.1"/>
    </source>
</evidence>
<comment type="catalytic activity">
    <reaction evidence="1">
        <text>ATP + protein L-histidine = ADP + protein N-phospho-L-histidine.</text>
        <dbReference type="EC" id="2.7.13.3"/>
    </reaction>
</comment>
<keyword evidence="9" id="KW-0472">Membrane</keyword>
<evidence type="ECO:0000256" key="9">
    <source>
        <dbReference type="SAM" id="Phobius"/>
    </source>
</evidence>
<dbReference type="GO" id="GO:0000155">
    <property type="term" value="F:phosphorelay sensor kinase activity"/>
    <property type="evidence" value="ECO:0007669"/>
    <property type="project" value="InterPro"/>
</dbReference>
<dbReference type="GO" id="GO:0005524">
    <property type="term" value="F:ATP binding"/>
    <property type="evidence" value="ECO:0007669"/>
    <property type="project" value="UniProtKB-KW"/>
</dbReference>
<dbReference type="Gene3D" id="1.10.287.130">
    <property type="match status" value="1"/>
</dbReference>
<dbReference type="SUPFAM" id="SSF55874">
    <property type="entry name" value="ATPase domain of HSP90 chaperone/DNA topoisomerase II/histidine kinase"/>
    <property type="match status" value="1"/>
</dbReference>
<keyword evidence="6 11" id="KW-0418">Kinase</keyword>
<evidence type="ECO:0000259" key="10">
    <source>
        <dbReference type="PROSITE" id="PS50109"/>
    </source>
</evidence>
<evidence type="ECO:0000256" key="7">
    <source>
        <dbReference type="ARBA" id="ARBA00022840"/>
    </source>
</evidence>
<reference evidence="11 12" key="1">
    <citation type="submission" date="2016-01" db="EMBL/GenBank/DDBJ databases">
        <authorList>
            <person name="McClelland M."/>
            <person name="Jain A."/>
            <person name="Saraogi P."/>
            <person name="Mendelson R."/>
            <person name="Westerman R."/>
            <person name="SanMiguel P."/>
            <person name="Csonka L."/>
        </authorList>
    </citation>
    <scope>NUCLEOTIDE SEQUENCE [LARGE SCALE GENOMIC DNA]</scope>
    <source>
        <strain evidence="11 12">R-53146</strain>
    </source>
</reference>
<dbReference type="PANTHER" id="PTHR43065:SF10">
    <property type="entry name" value="PEROXIDE STRESS-ACTIVATED HISTIDINE KINASE MAK3"/>
    <property type="match status" value="1"/>
</dbReference>
<dbReference type="Pfam" id="PF00512">
    <property type="entry name" value="HisKA"/>
    <property type="match status" value="1"/>
</dbReference>
<gene>
    <name evidence="11" type="ORF">Ga0061079_104159</name>
</gene>
<protein>
    <recommendedName>
        <fullName evidence="2">histidine kinase</fullName>
        <ecNumber evidence="2">2.7.13.3</ecNumber>
    </recommendedName>
</protein>
<evidence type="ECO:0000256" key="4">
    <source>
        <dbReference type="ARBA" id="ARBA00022679"/>
    </source>
</evidence>
<evidence type="ECO:0000256" key="8">
    <source>
        <dbReference type="ARBA" id="ARBA00023012"/>
    </source>
</evidence>
<dbReference type="PROSITE" id="PS50109">
    <property type="entry name" value="HIS_KIN"/>
    <property type="match status" value="1"/>
</dbReference>
<evidence type="ECO:0000256" key="3">
    <source>
        <dbReference type="ARBA" id="ARBA00022553"/>
    </source>
</evidence>
<dbReference type="SUPFAM" id="SSF47384">
    <property type="entry name" value="Homodimeric domain of signal transducing histidine kinase"/>
    <property type="match status" value="1"/>
</dbReference>
<dbReference type="InterPro" id="IPR005467">
    <property type="entry name" value="His_kinase_dom"/>
</dbReference>
<dbReference type="InterPro" id="IPR003661">
    <property type="entry name" value="HisK_dim/P_dom"/>
</dbReference>
<evidence type="ECO:0000313" key="12">
    <source>
        <dbReference type="Proteomes" id="UP000182761"/>
    </source>
</evidence>
<dbReference type="InterPro" id="IPR004358">
    <property type="entry name" value="Sig_transdc_His_kin-like_C"/>
</dbReference>
<keyword evidence="3" id="KW-0597">Phosphoprotein</keyword>
<dbReference type="EC" id="2.7.13.3" evidence="2"/>
<dbReference type="SMART" id="SM00387">
    <property type="entry name" value="HATPase_c"/>
    <property type="match status" value="1"/>
</dbReference>
<dbReference type="CDD" id="cd00082">
    <property type="entry name" value="HisKA"/>
    <property type="match status" value="1"/>
</dbReference>
<sequence>MSFFKNVQLRNWLGYILALCVALFIIILSNSKVKELKEEESVKISNYAKTLELLNTETDIPPKTQFFLVQFIEQNTTIPVILVDEKGNYIDSKNVSKKIVSDSLKLKEELNEMAESYYPILIKLPFGNQYVYYKNSVLLTQLGYYPFVLIILVTLFVWFTYWYIKTVKKTEQSLLWAGMAKETAHQIGTPLSSIMGWLEILKTEEIDQKPIRNIEKDVHRLQNITDRFSKIGSTPSLKKEDIVELSKQTFMYLKKRMSKQIRFEFYAPAYPIYISLNNILYSWVIENLIKNSADAMKGKGKIKFQIHDSKKNILIDISDEGTGIESKNVKKIFKPGYTTKKRGWGLGLSLARRIIEDYHYGKIFVQNTEINQGTTFRIILKK</sequence>
<dbReference type="InterPro" id="IPR003594">
    <property type="entry name" value="HATPase_dom"/>
</dbReference>
<feature type="transmembrane region" description="Helical" evidence="9">
    <location>
        <begin position="144"/>
        <end position="164"/>
    </location>
</feature>
<keyword evidence="9" id="KW-1133">Transmembrane helix</keyword>